<evidence type="ECO:0000256" key="4">
    <source>
        <dbReference type="SAM" id="Coils"/>
    </source>
</evidence>
<evidence type="ECO:0000256" key="1">
    <source>
        <dbReference type="ARBA" id="ARBA00001947"/>
    </source>
</evidence>
<feature type="domain" description="Peptidase M16 C-terminal" evidence="6">
    <location>
        <begin position="170"/>
        <end position="346"/>
    </location>
</feature>
<dbReference type="InterPro" id="IPR001431">
    <property type="entry name" value="Pept_M16_Zn_BS"/>
</dbReference>
<dbReference type="GO" id="GO:0046872">
    <property type="term" value="F:metal ion binding"/>
    <property type="evidence" value="ECO:0007669"/>
    <property type="project" value="InterPro"/>
</dbReference>
<gene>
    <name evidence="7" type="ordered locus">CJJ81176_0826</name>
</gene>
<evidence type="ECO:0000313" key="8">
    <source>
        <dbReference type="Proteomes" id="UP000000646"/>
    </source>
</evidence>
<evidence type="ECO:0000259" key="6">
    <source>
        <dbReference type="Pfam" id="PF05193"/>
    </source>
</evidence>
<dbReference type="InterPro" id="IPR007863">
    <property type="entry name" value="Peptidase_M16_C"/>
</dbReference>
<comment type="similarity">
    <text evidence="2 3">Belongs to the peptidase M16 family.</text>
</comment>
<dbReference type="GO" id="GO:0006508">
    <property type="term" value="P:proteolysis"/>
    <property type="evidence" value="ECO:0007669"/>
    <property type="project" value="InterPro"/>
</dbReference>
<feature type="domain" description="Peptidase M16 N-terminal" evidence="5">
    <location>
        <begin position="20"/>
        <end position="131"/>
    </location>
</feature>
<dbReference type="InterPro" id="IPR011249">
    <property type="entry name" value="Metalloenz_LuxS/M16"/>
</dbReference>
<dbReference type="Gene3D" id="3.30.830.10">
    <property type="entry name" value="Metalloenzyme, LuxS/M16 peptidase-like"/>
    <property type="match status" value="2"/>
</dbReference>
<dbReference type="KEGG" id="cjj:CJJ81176_0826"/>
<dbReference type="Pfam" id="PF00675">
    <property type="entry name" value="Peptidase_M16"/>
    <property type="match status" value="1"/>
</dbReference>
<keyword evidence="4" id="KW-0175">Coiled coil</keyword>
<name>A0A0H3PA02_CAMJJ</name>
<dbReference type="InterPro" id="IPR050361">
    <property type="entry name" value="MPP/UQCRC_Complex"/>
</dbReference>
<dbReference type="PROSITE" id="PS00143">
    <property type="entry name" value="INSULINASE"/>
    <property type="match status" value="1"/>
</dbReference>
<sequence>MIAYEKIQLKNKLEVYALPVNKNSDVISVDIFYKVGSRNEIMGKSGIAHMLEHLNFKSTKNLKAGEFDEIVKGFGGVDNASTGFDYTHYYIKCAKKNLDKALELFAELMENLNLKDEEFQPERAVVLEERRWRTDNNPLGYLYFRLFNHAFMYHPYHWTPIGFFKDIENWSIEDIKEFHSIYYQPKNAILLVSGDIESKEVFELSKKHFEKIKNTKTIPKIHTKEPKQDGAKRIYLHKNSDTELLALAYKIPNFKHKDIPALNALSELLGSGKSSLMSEILIDKLNLINDYYAYVNDCIDDNLFIFICNCNPNVNAEKVEKELLKIIDKLKMGKISQKDLQRVKNNVKSDFIFSLNNASAVANIYGSYLARGDINPLLNYEKDIQNLELKDLISCAKKYFIQENSTTVILRKDSNG</sequence>
<dbReference type="RefSeq" id="WP_002860771.1">
    <property type="nucleotide sequence ID" value="NC_008787.1"/>
</dbReference>
<reference evidence="8" key="1">
    <citation type="submission" date="2006-12" db="EMBL/GenBank/DDBJ databases">
        <authorList>
            <person name="Fouts D.E."/>
            <person name="Nelson K.E."/>
            <person name="Sebastian Y."/>
        </authorList>
    </citation>
    <scope>NUCLEOTIDE SEQUENCE [LARGE SCALE GENOMIC DNA]</scope>
    <source>
        <strain evidence="8">81-176</strain>
    </source>
</reference>
<dbReference type="SUPFAM" id="SSF63411">
    <property type="entry name" value="LuxS/MPP-like metallohydrolase"/>
    <property type="match status" value="2"/>
</dbReference>
<accession>A0A0H3PA02</accession>
<dbReference type="InterPro" id="IPR011765">
    <property type="entry name" value="Pept_M16_N"/>
</dbReference>
<dbReference type="GO" id="GO:0004222">
    <property type="term" value="F:metalloendopeptidase activity"/>
    <property type="evidence" value="ECO:0007669"/>
    <property type="project" value="InterPro"/>
</dbReference>
<dbReference type="AlphaFoldDB" id="A0A0H3PA02"/>
<organism evidence="7 8">
    <name type="scientific">Campylobacter jejuni subsp. jejuni serotype O:23/36 (strain 81-176)</name>
    <dbReference type="NCBI Taxonomy" id="354242"/>
    <lineage>
        <taxon>Bacteria</taxon>
        <taxon>Pseudomonadati</taxon>
        <taxon>Campylobacterota</taxon>
        <taxon>Epsilonproteobacteria</taxon>
        <taxon>Campylobacterales</taxon>
        <taxon>Campylobacteraceae</taxon>
        <taxon>Campylobacter</taxon>
    </lineage>
</organism>
<dbReference type="PANTHER" id="PTHR11851:SF49">
    <property type="entry name" value="MITOCHONDRIAL-PROCESSING PEPTIDASE SUBUNIT ALPHA"/>
    <property type="match status" value="1"/>
</dbReference>
<evidence type="ECO:0000256" key="2">
    <source>
        <dbReference type="ARBA" id="ARBA00007261"/>
    </source>
</evidence>
<dbReference type="Proteomes" id="UP000000646">
    <property type="component" value="Chromosome"/>
</dbReference>
<feature type="coiled-coil region" evidence="4">
    <location>
        <begin position="91"/>
        <end position="118"/>
    </location>
</feature>
<protein>
    <submittedName>
        <fullName evidence="7">Peptidase, M16 family</fullName>
    </submittedName>
</protein>
<proteinExistence type="inferred from homology"/>
<evidence type="ECO:0000313" key="7">
    <source>
        <dbReference type="EMBL" id="EAQ72302.1"/>
    </source>
</evidence>
<dbReference type="Pfam" id="PF05193">
    <property type="entry name" value="Peptidase_M16_C"/>
    <property type="match status" value="1"/>
</dbReference>
<evidence type="ECO:0000256" key="3">
    <source>
        <dbReference type="RuleBase" id="RU004447"/>
    </source>
</evidence>
<dbReference type="HOGENOM" id="CLU_009902_1_0_7"/>
<evidence type="ECO:0000259" key="5">
    <source>
        <dbReference type="Pfam" id="PF00675"/>
    </source>
</evidence>
<comment type="cofactor">
    <cofactor evidence="1">
        <name>Zn(2+)</name>
        <dbReference type="ChEBI" id="CHEBI:29105"/>
    </cofactor>
</comment>
<dbReference type="eggNOG" id="COG0612">
    <property type="taxonomic scope" value="Bacteria"/>
</dbReference>
<dbReference type="PANTHER" id="PTHR11851">
    <property type="entry name" value="METALLOPROTEASE"/>
    <property type="match status" value="1"/>
</dbReference>
<dbReference type="EMBL" id="CP000538">
    <property type="protein sequence ID" value="EAQ72302.1"/>
    <property type="molecule type" value="Genomic_DNA"/>
</dbReference>